<dbReference type="GO" id="GO:0046872">
    <property type="term" value="F:metal ion binding"/>
    <property type="evidence" value="ECO:0007669"/>
    <property type="project" value="UniProtKB-KW"/>
</dbReference>
<dbReference type="GO" id="GO:0016787">
    <property type="term" value="F:hydrolase activity"/>
    <property type="evidence" value="ECO:0007669"/>
    <property type="project" value="UniProtKB-KW"/>
</dbReference>
<keyword evidence="5" id="KW-0732">Signal</keyword>
<protein>
    <submittedName>
        <fullName evidence="7">MBL fold metallo-hydrolase</fullName>
    </submittedName>
</protein>
<dbReference type="Proteomes" id="UP000263993">
    <property type="component" value="Unassembled WGS sequence"/>
</dbReference>
<feature type="signal peptide" evidence="5">
    <location>
        <begin position="1"/>
        <end position="34"/>
    </location>
</feature>
<evidence type="ECO:0000259" key="6">
    <source>
        <dbReference type="SMART" id="SM00849"/>
    </source>
</evidence>
<evidence type="ECO:0000256" key="1">
    <source>
        <dbReference type="ARBA" id="ARBA00007749"/>
    </source>
</evidence>
<dbReference type="AlphaFoldDB" id="A0A371BE85"/>
<dbReference type="InterPro" id="IPR051013">
    <property type="entry name" value="MBL_superfamily_lactonases"/>
</dbReference>
<feature type="chain" id="PRO_5016984972" evidence="5">
    <location>
        <begin position="35"/>
        <end position="328"/>
    </location>
</feature>
<evidence type="ECO:0000313" key="8">
    <source>
        <dbReference type="Proteomes" id="UP000263993"/>
    </source>
</evidence>
<feature type="domain" description="Metallo-beta-lactamase" evidence="6">
    <location>
        <begin position="96"/>
        <end position="295"/>
    </location>
</feature>
<keyword evidence="4" id="KW-0862">Zinc</keyword>
<dbReference type="PROSITE" id="PS51318">
    <property type="entry name" value="TAT"/>
    <property type="match status" value="1"/>
</dbReference>
<dbReference type="Pfam" id="PF00753">
    <property type="entry name" value="Lactamase_B"/>
    <property type="match status" value="1"/>
</dbReference>
<sequence>MLELSRRNLMTGGAAAAAAVTTAPLILAAANAQAAGGAVSPLTGVYAYKMGDAEIIQVFDGARTFPIPDNFIVNLSKEETAKAYAAQYMPAGQLTITFSPLIVKVGGKTIAIDTGNGLGANAATKGAVGNARHSMAAAGIDPKSVDIVLISHFHSDHINGLKNADGSPAYPNAQIMVPSVEQAFWTDESNASKANGPNKGNFAGVKKTMDGLKTTPFDAGKEVAPGITAVATPGHTPGHTSFVIASGNKSVMVQGDVTNHPGVFMPNPGWHLMFDNDAQTAEATRRKVYDMASADKMPIIGYHFPFPSAGFVEKSGTGYRLVQVHALS</sequence>
<dbReference type="SUPFAM" id="SSF56281">
    <property type="entry name" value="Metallo-hydrolase/oxidoreductase"/>
    <property type="match status" value="1"/>
</dbReference>
<gene>
    <name evidence="7" type="ORF">DXH78_14000</name>
</gene>
<dbReference type="PANTHER" id="PTHR42978">
    <property type="entry name" value="QUORUM-QUENCHING LACTONASE YTNP-RELATED-RELATED"/>
    <property type="match status" value="1"/>
</dbReference>
<keyword evidence="3 7" id="KW-0378">Hydrolase</keyword>
<evidence type="ECO:0000256" key="4">
    <source>
        <dbReference type="ARBA" id="ARBA00022833"/>
    </source>
</evidence>
<dbReference type="PANTHER" id="PTHR42978:SF6">
    <property type="entry name" value="QUORUM-QUENCHING LACTONASE YTNP-RELATED"/>
    <property type="match status" value="1"/>
</dbReference>
<dbReference type="EMBL" id="QRGO01000001">
    <property type="protein sequence ID" value="RDV05880.1"/>
    <property type="molecule type" value="Genomic_DNA"/>
</dbReference>
<reference evidence="8" key="1">
    <citation type="submission" date="2018-08" db="EMBL/GenBank/DDBJ databases">
        <authorList>
            <person name="Kim S.-J."/>
            <person name="Jung G.-Y."/>
        </authorList>
    </citation>
    <scope>NUCLEOTIDE SEQUENCE [LARGE SCALE GENOMIC DNA]</scope>
    <source>
        <strain evidence="8">GY_H</strain>
    </source>
</reference>
<name>A0A371BE85_9BRAD</name>
<proteinExistence type="inferred from homology"/>
<dbReference type="OrthoDB" id="9773738at2"/>
<evidence type="ECO:0000256" key="5">
    <source>
        <dbReference type="SAM" id="SignalP"/>
    </source>
</evidence>
<dbReference type="Gene3D" id="3.60.15.10">
    <property type="entry name" value="Ribonuclease Z/Hydroxyacylglutathione hydrolase-like"/>
    <property type="match status" value="1"/>
</dbReference>
<comment type="similarity">
    <text evidence="1">Belongs to the metallo-beta-lactamase superfamily.</text>
</comment>
<dbReference type="CDD" id="cd07720">
    <property type="entry name" value="OPHC2-like_MBL-fold"/>
    <property type="match status" value="1"/>
</dbReference>
<evidence type="ECO:0000256" key="3">
    <source>
        <dbReference type="ARBA" id="ARBA00022801"/>
    </source>
</evidence>
<dbReference type="InterPro" id="IPR001279">
    <property type="entry name" value="Metallo-B-lactamas"/>
</dbReference>
<keyword evidence="2" id="KW-0479">Metal-binding</keyword>
<dbReference type="InterPro" id="IPR006311">
    <property type="entry name" value="TAT_signal"/>
</dbReference>
<dbReference type="SMART" id="SM00849">
    <property type="entry name" value="Lactamase_B"/>
    <property type="match status" value="1"/>
</dbReference>
<accession>A0A371BE85</accession>
<organism evidence="7 8">
    <name type="scientific">Undibacter mobilis</name>
    <dbReference type="NCBI Taxonomy" id="2292256"/>
    <lineage>
        <taxon>Bacteria</taxon>
        <taxon>Pseudomonadati</taxon>
        <taxon>Pseudomonadota</taxon>
        <taxon>Alphaproteobacteria</taxon>
        <taxon>Hyphomicrobiales</taxon>
        <taxon>Nitrobacteraceae</taxon>
        <taxon>Undibacter</taxon>
    </lineage>
</organism>
<keyword evidence="8" id="KW-1185">Reference proteome</keyword>
<evidence type="ECO:0000313" key="7">
    <source>
        <dbReference type="EMBL" id="RDV05880.1"/>
    </source>
</evidence>
<comment type="caution">
    <text evidence="7">The sequence shown here is derived from an EMBL/GenBank/DDBJ whole genome shotgun (WGS) entry which is preliminary data.</text>
</comment>
<dbReference type="InterPro" id="IPR036866">
    <property type="entry name" value="RibonucZ/Hydroxyglut_hydro"/>
</dbReference>
<dbReference type="RefSeq" id="WP_115517612.1">
    <property type="nucleotide sequence ID" value="NZ_QRGO01000001.1"/>
</dbReference>
<evidence type="ECO:0000256" key="2">
    <source>
        <dbReference type="ARBA" id="ARBA00022723"/>
    </source>
</evidence>